<reference evidence="4 5" key="1">
    <citation type="submission" date="2017-09" db="EMBL/GenBank/DDBJ databases">
        <title>Bacterial strain isolated from the female urinary microbiota.</title>
        <authorList>
            <person name="Thomas-White K."/>
            <person name="Kumar N."/>
            <person name="Forster S."/>
            <person name="Putonti C."/>
            <person name="Lawley T."/>
            <person name="Wolfe A.J."/>
        </authorList>
    </citation>
    <scope>NUCLEOTIDE SEQUENCE [LARGE SCALE GENOMIC DNA]</scope>
    <source>
        <strain evidence="4 5">UMB1301</strain>
    </source>
</reference>
<dbReference type="OrthoDB" id="3249697at2"/>
<comment type="caution">
    <text evidence="4">The sequence shown here is derived from an EMBL/GenBank/DDBJ whole genome shotgun (WGS) entry which is preliminary data.</text>
</comment>
<gene>
    <name evidence="4" type="ORF">CJ199_04240</name>
</gene>
<proteinExistence type="predicted"/>
<feature type="domain" description="DUF5129" evidence="3">
    <location>
        <begin position="61"/>
        <end position="388"/>
    </location>
</feature>
<evidence type="ECO:0000313" key="5">
    <source>
        <dbReference type="Proteomes" id="UP000235598"/>
    </source>
</evidence>
<evidence type="ECO:0000256" key="1">
    <source>
        <dbReference type="SAM" id="MobiDB-lite"/>
    </source>
</evidence>
<organism evidence="4 5">
    <name type="scientific">Brevibacterium paucivorans</name>
    <dbReference type="NCBI Taxonomy" id="170994"/>
    <lineage>
        <taxon>Bacteria</taxon>
        <taxon>Bacillati</taxon>
        <taxon>Actinomycetota</taxon>
        <taxon>Actinomycetes</taxon>
        <taxon>Micrococcales</taxon>
        <taxon>Brevibacteriaceae</taxon>
        <taxon>Brevibacterium</taxon>
    </lineage>
</organism>
<feature type="transmembrane region" description="Helical" evidence="2">
    <location>
        <begin position="20"/>
        <end position="48"/>
    </location>
</feature>
<keyword evidence="2" id="KW-0812">Transmembrane</keyword>
<feature type="region of interest" description="Disordered" evidence="1">
    <location>
        <begin position="476"/>
        <end position="508"/>
    </location>
</feature>
<accession>A0A2N6VR23</accession>
<feature type="compositionally biased region" description="Gly residues" evidence="1">
    <location>
        <begin position="483"/>
        <end position="501"/>
    </location>
</feature>
<dbReference type="Proteomes" id="UP000235598">
    <property type="component" value="Unassembled WGS sequence"/>
</dbReference>
<evidence type="ECO:0000256" key="2">
    <source>
        <dbReference type="SAM" id="Phobius"/>
    </source>
</evidence>
<evidence type="ECO:0000313" key="4">
    <source>
        <dbReference type="EMBL" id="PMD06574.1"/>
    </source>
</evidence>
<sequence length="508" mass="56416">MVLKLCPHMIPTLGLRMTKLRLNLIFVAVAGTLVTVLVAIGCLAFYLFTGPMHPVRDVEIFDDAQILDSTLVKRELSRVNTFKDTRVIVWTRNGSPQDNINAETLNWARQHQDLNLMSGPAWSNGTFIITVSVEDNSTRGSGQVGTYFGEDIKIASAEAQTELREPGYEYFKQRNWSQGVVAITEANARGMARPAVRNPTVLQGIALAVAVFSVVNFVSAFRRVRRFESDAKVFDAVTVNVNERVAATDFILDEGFGAKIHNAAATLLRNYTDALDVRDSIKSTSFFALNVLNRPLKKRVDAFSDKTDQIENATDMVDRATALYSRDEQNWQAVWKQEIDDTRSHLKTVLSDRTLATKADSSLYQSLCEFAKEGIQKLDQIEYGVAYDDGTNTSAYLDQIARIREELTSRMNNIQEDVLLRSGKQKRFIQEATERSLRSNRARSHSLTGYFDTRSFYAPAAFATGYNNGLRDYESYKESRSSGGSGGTTTGYGSSGGGFSGAGSSSRF</sequence>
<dbReference type="EMBL" id="PNHK01000001">
    <property type="protein sequence ID" value="PMD06574.1"/>
    <property type="molecule type" value="Genomic_DNA"/>
</dbReference>
<protein>
    <recommendedName>
        <fullName evidence="3">DUF5129 domain-containing protein</fullName>
    </recommendedName>
</protein>
<keyword evidence="2" id="KW-0472">Membrane</keyword>
<evidence type="ECO:0000259" key="3">
    <source>
        <dbReference type="Pfam" id="PF17173"/>
    </source>
</evidence>
<dbReference type="Pfam" id="PF17173">
    <property type="entry name" value="DUF5129"/>
    <property type="match status" value="1"/>
</dbReference>
<keyword evidence="2" id="KW-1133">Transmembrane helix</keyword>
<name>A0A2N6VR23_9MICO</name>
<dbReference type="InterPro" id="IPR033435">
    <property type="entry name" value="DUF5129"/>
</dbReference>
<dbReference type="AlphaFoldDB" id="A0A2N6VR23"/>